<protein>
    <submittedName>
        <fullName evidence="2">Uncharacterized protein</fullName>
    </submittedName>
</protein>
<proteinExistence type="predicted"/>
<comment type="caution">
    <text evidence="2">The sequence shown here is derived from an EMBL/GenBank/DDBJ whole genome shotgun (WGS) entry which is preliminary data.</text>
</comment>
<organism evidence="2 3">
    <name type="scientific">Parvularcula mediterranea</name>
    <dbReference type="NCBI Taxonomy" id="2732508"/>
    <lineage>
        <taxon>Bacteria</taxon>
        <taxon>Pseudomonadati</taxon>
        <taxon>Pseudomonadota</taxon>
        <taxon>Alphaproteobacteria</taxon>
        <taxon>Parvularculales</taxon>
        <taxon>Parvularculaceae</taxon>
        <taxon>Parvularcula</taxon>
    </lineage>
</organism>
<dbReference type="RefSeq" id="WP_173197651.1">
    <property type="nucleotide sequence ID" value="NZ_JABFCX010000002.1"/>
</dbReference>
<feature type="transmembrane region" description="Helical" evidence="1">
    <location>
        <begin position="406"/>
        <end position="426"/>
    </location>
</feature>
<keyword evidence="1" id="KW-0472">Membrane</keyword>
<evidence type="ECO:0000313" key="3">
    <source>
        <dbReference type="Proteomes" id="UP000536835"/>
    </source>
</evidence>
<dbReference type="Proteomes" id="UP000536835">
    <property type="component" value="Unassembled WGS sequence"/>
</dbReference>
<evidence type="ECO:0000256" key="1">
    <source>
        <dbReference type="SAM" id="Phobius"/>
    </source>
</evidence>
<name>A0A7Y3RMA3_9PROT</name>
<feature type="transmembrane region" description="Helical" evidence="1">
    <location>
        <begin position="282"/>
        <end position="304"/>
    </location>
</feature>
<keyword evidence="3" id="KW-1185">Reference proteome</keyword>
<feature type="transmembrane region" description="Helical" evidence="1">
    <location>
        <begin position="6"/>
        <end position="28"/>
    </location>
</feature>
<feature type="transmembrane region" description="Helical" evidence="1">
    <location>
        <begin position="241"/>
        <end position="262"/>
    </location>
</feature>
<evidence type="ECO:0000313" key="2">
    <source>
        <dbReference type="EMBL" id="NNU15867.1"/>
    </source>
</evidence>
<feature type="transmembrane region" description="Helical" evidence="1">
    <location>
        <begin position="324"/>
        <end position="345"/>
    </location>
</feature>
<reference evidence="2 3" key="1">
    <citation type="submission" date="2020-05" db="EMBL/GenBank/DDBJ databases">
        <title>Parvularcula mediterraneae sp. nov., isolated from polypropylene straw from shallow seawater of the seashore of Laganas in Zakynthos island, Greece.</title>
        <authorList>
            <person name="Szabo I."/>
            <person name="Al-Omari J."/>
            <person name="Rado J."/>
            <person name="Szerdahelyi G.S."/>
        </authorList>
    </citation>
    <scope>NUCLEOTIDE SEQUENCE [LARGE SCALE GENOMIC DNA]</scope>
    <source>
        <strain evidence="2 3">ZS-1/3</strain>
    </source>
</reference>
<keyword evidence="1" id="KW-1133">Transmembrane helix</keyword>
<feature type="transmembrane region" description="Helical" evidence="1">
    <location>
        <begin position="369"/>
        <end position="394"/>
    </location>
</feature>
<sequence length="484" mass="53062">MSDATFFADSFAGTAAIITGAIVALYLARVPIKSVLSESSSAIGAGLRFASRSLIRVRTRLVARNREVLLAAGRDAAARLVEREYERFSDKVRRDLGDYPTLHQELAGHATRLDEDYAKSASNPPSPPGWADAVEAVAAVPDKAEPVLRQVLESIHGSFKKAGEEANKAYREDCRQRHKHLHDMAPAWRESVKLLGDVKGRVESLNERAASVDASMKKFEDIHKDTDQAAMALQSSALVQFFIAGLVLIVATGGAVVNFHLIARPMSEMVGGNTYIGSFKTADIAALVIILVELSMGLFLMECLRITSLFPVIASLPDKVRHRLAVVSFTLLLSLACVEAGLAYMRELLLQDELATSAVLRGDETQEVAFLWITTAAQMGMGFILPFALTFIAIPLETFIHSMRSVLGWMASGTLMVSAFGLRLLARVFEEFGRVFAQLYDVVIFAPLWAERRFLDVRAEMKSPSGAREMLESTEARLQEQKAA</sequence>
<accession>A0A7Y3RMA3</accession>
<keyword evidence="1" id="KW-0812">Transmembrane</keyword>
<dbReference type="AlphaFoldDB" id="A0A7Y3RMA3"/>
<dbReference type="EMBL" id="JABFCX010000002">
    <property type="protein sequence ID" value="NNU15867.1"/>
    <property type="molecule type" value="Genomic_DNA"/>
</dbReference>
<gene>
    <name evidence="2" type="ORF">HK107_05970</name>
</gene>